<feature type="domain" description="OB-fold nucleic acid binding" evidence="8">
    <location>
        <begin position="17"/>
        <end position="110"/>
    </location>
</feature>
<dbReference type="CDD" id="cd04489">
    <property type="entry name" value="ExoVII_LU_OBF"/>
    <property type="match status" value="1"/>
</dbReference>
<evidence type="ECO:0000256" key="5">
    <source>
        <dbReference type="NCBIfam" id="TIGR00237"/>
    </source>
</evidence>
<reference evidence="9" key="1">
    <citation type="journal article" date="2007" name="J. Bacteriol.">
        <title>Comparative genome analysis of four magnetotactic bacteria reveals a complex set of group-specific genes implicated in magnetosome biomineralization and function.</title>
        <authorList>
            <person name="Richter M."/>
            <person name="Kube M."/>
            <person name="Bazylinski D.A."/>
            <person name="Lombardot T."/>
            <person name="Gloeckner F.O."/>
            <person name="Reinhardt R."/>
            <person name="Schueler D."/>
        </authorList>
    </citation>
    <scope>NUCLEOTIDE SEQUENCE</scope>
    <source>
        <strain evidence="9">MSR-1</strain>
    </source>
</reference>
<evidence type="ECO:0000256" key="1">
    <source>
        <dbReference type="ARBA" id="ARBA00022490"/>
    </source>
</evidence>
<dbReference type="NCBIfam" id="TIGR00237">
    <property type="entry name" value="xseA"/>
    <property type="match status" value="1"/>
</dbReference>
<protein>
    <recommendedName>
        <fullName evidence="5">Exodeoxyribonuclease VII large subunit</fullName>
        <ecNumber evidence="5">3.1.11.6</ecNumber>
    </recommendedName>
</protein>
<feature type="region of interest" description="Disordered" evidence="6">
    <location>
        <begin position="225"/>
        <end position="260"/>
    </location>
</feature>
<dbReference type="InterPro" id="IPR025824">
    <property type="entry name" value="OB-fold_nuc-bd_dom"/>
</dbReference>
<evidence type="ECO:0000259" key="8">
    <source>
        <dbReference type="Pfam" id="PF13742"/>
    </source>
</evidence>
<gene>
    <name evidence="9" type="primary">xseA</name>
    <name evidence="9" type="ORF">MGR_2985</name>
</gene>
<dbReference type="PANTHER" id="PTHR30008">
    <property type="entry name" value="EXODEOXYRIBONUCLEASE 7 LARGE SUBUNIT"/>
    <property type="match status" value="1"/>
</dbReference>
<keyword evidence="3 9" id="KW-0378">Hydrolase</keyword>
<evidence type="ECO:0000259" key="7">
    <source>
        <dbReference type="Pfam" id="PF02601"/>
    </source>
</evidence>
<dbReference type="EC" id="3.1.11.6" evidence="5"/>
<evidence type="ECO:0000256" key="6">
    <source>
        <dbReference type="SAM" id="MobiDB-lite"/>
    </source>
</evidence>
<dbReference type="EMBL" id="CU459003">
    <property type="protein sequence ID" value="CAM74141.1"/>
    <property type="molecule type" value="Genomic_DNA"/>
</dbReference>
<keyword evidence="1" id="KW-0963">Cytoplasm</keyword>
<dbReference type="GO" id="GO:0009318">
    <property type="term" value="C:exodeoxyribonuclease VII complex"/>
    <property type="evidence" value="ECO:0007669"/>
    <property type="project" value="UniProtKB-UniRule"/>
</dbReference>
<accession>A4TU34</accession>
<name>A4TU34_9PROT</name>
<dbReference type="Pfam" id="PF02601">
    <property type="entry name" value="Exonuc_VII_L"/>
    <property type="match status" value="1"/>
</dbReference>
<proteinExistence type="predicted"/>
<dbReference type="GO" id="GO:0008855">
    <property type="term" value="F:exodeoxyribonuclease VII activity"/>
    <property type="evidence" value="ECO:0007669"/>
    <property type="project" value="UniProtKB-UniRule"/>
</dbReference>
<evidence type="ECO:0000256" key="3">
    <source>
        <dbReference type="ARBA" id="ARBA00022801"/>
    </source>
</evidence>
<dbReference type="InterPro" id="IPR003753">
    <property type="entry name" value="Exonuc_VII_L"/>
</dbReference>
<keyword evidence="2" id="KW-0540">Nuclease</keyword>
<sequence length="260" mass="29144">MIAAMNEPRPASNVPEFSVAELSGALKRTVEETFAHVRVRGEISGFKRHSSGHLYFALKDAEAVLDAVCWRGQAAKLGINPEDGMEVIATGRLTTYPGRSKYQMVVERMELAGQGALLKLLEDRRRKLAAEGLFDQGRKRPIPFLPEIIGIVTSPTGAVIRDILHRLADRFPRRVLLWPVAVQGERRRPTGGFAPRRLQHLAGQRRAPPRCADRGARRRLGGRFVGLQRGSGGARRRRLGHPADQRGRARNRHHLDRFRL</sequence>
<dbReference type="AlphaFoldDB" id="A4TU34"/>
<dbReference type="GO" id="GO:0003676">
    <property type="term" value="F:nucleic acid binding"/>
    <property type="evidence" value="ECO:0007669"/>
    <property type="project" value="InterPro"/>
</dbReference>
<dbReference type="InterPro" id="IPR020579">
    <property type="entry name" value="Exonuc_VII_lsu_C"/>
</dbReference>
<feature type="compositionally biased region" description="Basic residues" evidence="6">
    <location>
        <begin position="248"/>
        <end position="260"/>
    </location>
</feature>
<dbReference type="Pfam" id="PF13742">
    <property type="entry name" value="tRNA_anti_2"/>
    <property type="match status" value="1"/>
</dbReference>
<evidence type="ECO:0000256" key="2">
    <source>
        <dbReference type="ARBA" id="ARBA00022722"/>
    </source>
</evidence>
<feature type="domain" description="Exonuclease VII large subunit C-terminal" evidence="7">
    <location>
        <begin position="133"/>
        <end position="186"/>
    </location>
</feature>
<keyword evidence="4" id="KW-0269">Exonuclease</keyword>
<dbReference type="GO" id="GO:0006308">
    <property type="term" value="P:DNA catabolic process"/>
    <property type="evidence" value="ECO:0007669"/>
    <property type="project" value="UniProtKB-UniRule"/>
</dbReference>
<organism evidence="9">
    <name type="scientific">Magnetospirillum gryphiswaldense</name>
    <dbReference type="NCBI Taxonomy" id="55518"/>
    <lineage>
        <taxon>Bacteria</taxon>
        <taxon>Pseudomonadati</taxon>
        <taxon>Pseudomonadota</taxon>
        <taxon>Alphaproteobacteria</taxon>
        <taxon>Rhodospirillales</taxon>
        <taxon>Rhodospirillaceae</taxon>
        <taxon>Magnetospirillum</taxon>
    </lineage>
</organism>
<dbReference type="PANTHER" id="PTHR30008:SF0">
    <property type="entry name" value="EXODEOXYRIBONUCLEASE 7 LARGE SUBUNIT"/>
    <property type="match status" value="1"/>
</dbReference>
<evidence type="ECO:0000256" key="4">
    <source>
        <dbReference type="ARBA" id="ARBA00022839"/>
    </source>
</evidence>
<evidence type="ECO:0000313" key="9">
    <source>
        <dbReference type="EMBL" id="CAM74141.1"/>
    </source>
</evidence>